<comment type="caution">
    <text evidence="2">The sequence shown here is derived from an EMBL/GenBank/DDBJ whole genome shotgun (WGS) entry which is preliminary data.</text>
</comment>
<dbReference type="InterPro" id="IPR046084">
    <property type="entry name" value="TrbL_4"/>
</dbReference>
<gene>
    <name evidence="2" type="ORF">RZO55_00920</name>
</gene>
<feature type="transmembrane region" description="Helical" evidence="1">
    <location>
        <begin position="171"/>
        <end position="190"/>
    </location>
</feature>
<accession>A0ABU4GEV3</accession>
<organism evidence="2 3">
    <name type="scientific">Clostridium boliviensis</name>
    <dbReference type="NCBI Taxonomy" id="318465"/>
    <lineage>
        <taxon>Bacteria</taxon>
        <taxon>Bacillati</taxon>
        <taxon>Bacillota</taxon>
        <taxon>Clostridia</taxon>
        <taxon>Eubacteriales</taxon>
        <taxon>Clostridiaceae</taxon>
        <taxon>Clostridium</taxon>
    </lineage>
</organism>
<feature type="transmembrane region" description="Helical" evidence="1">
    <location>
        <begin position="85"/>
        <end position="108"/>
    </location>
</feature>
<keyword evidence="1" id="KW-1133">Transmembrane helix</keyword>
<evidence type="ECO:0000256" key="1">
    <source>
        <dbReference type="SAM" id="Phobius"/>
    </source>
</evidence>
<feature type="transmembrane region" description="Helical" evidence="1">
    <location>
        <begin position="202"/>
        <end position="224"/>
    </location>
</feature>
<dbReference type="Pfam" id="PF19597">
    <property type="entry name" value="TrbL_4"/>
    <property type="match status" value="1"/>
</dbReference>
<evidence type="ECO:0000313" key="3">
    <source>
        <dbReference type="Proteomes" id="UP001276854"/>
    </source>
</evidence>
<dbReference type="RefSeq" id="WP_318062426.1">
    <property type="nucleotide sequence ID" value="NZ_JAWONS010000021.1"/>
</dbReference>
<dbReference type="Proteomes" id="UP001276854">
    <property type="component" value="Unassembled WGS sequence"/>
</dbReference>
<feature type="transmembrane region" description="Helical" evidence="1">
    <location>
        <begin position="230"/>
        <end position="248"/>
    </location>
</feature>
<keyword evidence="3" id="KW-1185">Reference proteome</keyword>
<sequence>MNEWVHETINEWLSDIATDLARAGIDLAVKYIKGGLDIDKVPVLNYLMLGAMALAAAVFILTLYSNVLQAWKAIVTEEDVNWLRIVADAVIAAAMAGATVPIIRYAMVPVSNEIVEWLGKAPVTFNVSIDALLLQLSPHNEIFRAGFHILFGFLVWAIFMIALAISQMITYAELVIALIIGPIIAARSHGDREMYIAYWKEVFAIVFTPVIRMMMLVIVLSMVGKGTFEGLLWSLGFLIVAVMGPHILKGYLHRTGTSSAIVGGGKWVIFRLGHTVLRGGGKK</sequence>
<feature type="transmembrane region" description="Helical" evidence="1">
    <location>
        <begin position="43"/>
        <end position="64"/>
    </location>
</feature>
<proteinExistence type="predicted"/>
<dbReference type="EMBL" id="JAWONS010000021">
    <property type="protein sequence ID" value="MDW2796149.1"/>
    <property type="molecule type" value="Genomic_DNA"/>
</dbReference>
<name>A0ABU4GEV3_9CLOT</name>
<reference evidence="2 3" key="1">
    <citation type="submission" date="2023-10" db="EMBL/GenBank/DDBJ databases">
        <title>A novel Glycoside Hydrolase 43-Like Enzyme from Clostrdium boliviensis is an Endo-xylanase, and a Candidate for Xylooligosaccharides Production from Different Xylan Substrates.</title>
        <authorList>
            <person name="Alvarez M.T."/>
            <person name="Rocabado-Villegas L.R."/>
            <person name="Salas-Veizaga D.M."/>
            <person name="Linares-Pasten J.A."/>
            <person name="Gudmundsdottir E.E."/>
            <person name="Hreggvidsson G.O."/>
            <person name="Adlercreutz P."/>
            <person name="Nordberg Karlsson E."/>
        </authorList>
    </citation>
    <scope>NUCLEOTIDE SEQUENCE [LARGE SCALE GENOMIC DNA]</scope>
    <source>
        <strain evidence="2 3">E-1</strain>
    </source>
</reference>
<evidence type="ECO:0000313" key="2">
    <source>
        <dbReference type="EMBL" id="MDW2796149.1"/>
    </source>
</evidence>
<keyword evidence="1" id="KW-0472">Membrane</keyword>
<keyword evidence="1" id="KW-0812">Transmembrane</keyword>
<protein>
    <submittedName>
        <fullName evidence="2">Uncharacterized protein</fullName>
    </submittedName>
</protein>
<feature type="transmembrane region" description="Helical" evidence="1">
    <location>
        <begin position="145"/>
        <end position="165"/>
    </location>
</feature>